<proteinExistence type="predicted"/>
<dbReference type="InterPro" id="IPR036388">
    <property type="entry name" value="WH-like_DNA-bd_sf"/>
</dbReference>
<dbReference type="PANTHER" id="PTHR47691">
    <property type="entry name" value="REGULATOR-RELATED"/>
    <property type="match status" value="1"/>
</dbReference>
<reference evidence="2 3" key="1">
    <citation type="submission" date="2023-11" db="EMBL/GenBank/DDBJ databases">
        <title>Lentzea sokolovensis, sp. nov., Lentzea kristufkii, sp. nov., and Lentzea miocenensis, sp. nov., rare actinobacteria from Sokolov Coal Basin, Miocene lacustrine sediment, Czech Republic.</title>
        <authorList>
            <person name="Lara A."/>
            <person name="Kotroba L."/>
            <person name="Nouioui I."/>
            <person name="Neumann-Schaal M."/>
            <person name="Mast Y."/>
            <person name="Chronakova A."/>
        </authorList>
    </citation>
    <scope>NUCLEOTIDE SEQUENCE [LARGE SCALE GENOMIC DNA]</scope>
    <source>
        <strain evidence="2 3">BCCO 10_0061</strain>
    </source>
</reference>
<gene>
    <name evidence="2" type="ORF">SK854_13495</name>
</gene>
<feature type="domain" description="Bacterial transcriptional activator" evidence="1">
    <location>
        <begin position="103"/>
        <end position="247"/>
    </location>
</feature>
<dbReference type="Proteomes" id="UP001285352">
    <property type="component" value="Unassembled WGS sequence"/>
</dbReference>
<evidence type="ECO:0000313" key="2">
    <source>
        <dbReference type="EMBL" id="MDX8143136.1"/>
    </source>
</evidence>
<name>A0ABU4UUL0_9PSEU</name>
<evidence type="ECO:0000259" key="1">
    <source>
        <dbReference type="SMART" id="SM01043"/>
    </source>
</evidence>
<dbReference type="PRINTS" id="PR00364">
    <property type="entry name" value="DISEASERSIST"/>
</dbReference>
<dbReference type="EMBL" id="JAXAVU010000007">
    <property type="protein sequence ID" value="MDX8143136.1"/>
    <property type="molecule type" value="Genomic_DNA"/>
</dbReference>
<organism evidence="2 3">
    <name type="scientific">Lentzea sokolovensis</name>
    <dbReference type="NCBI Taxonomy" id="3095429"/>
    <lineage>
        <taxon>Bacteria</taxon>
        <taxon>Bacillati</taxon>
        <taxon>Actinomycetota</taxon>
        <taxon>Actinomycetes</taxon>
        <taxon>Pseudonocardiales</taxon>
        <taxon>Pseudonocardiaceae</taxon>
        <taxon>Lentzea</taxon>
    </lineage>
</organism>
<dbReference type="SUPFAM" id="SSF52540">
    <property type="entry name" value="P-loop containing nucleoside triphosphate hydrolases"/>
    <property type="match status" value="1"/>
</dbReference>
<protein>
    <submittedName>
        <fullName evidence="2">NB-ARC domain-containing protein</fullName>
    </submittedName>
</protein>
<dbReference type="SMART" id="SM01043">
    <property type="entry name" value="BTAD"/>
    <property type="match status" value="1"/>
</dbReference>
<evidence type="ECO:0000313" key="3">
    <source>
        <dbReference type="Proteomes" id="UP001285352"/>
    </source>
</evidence>
<dbReference type="Gene3D" id="1.25.40.10">
    <property type="entry name" value="Tetratricopeptide repeat domain"/>
    <property type="match status" value="2"/>
</dbReference>
<reference evidence="2 3" key="2">
    <citation type="submission" date="2023-11" db="EMBL/GenBank/DDBJ databases">
        <authorList>
            <person name="Lara A.C."/>
            <person name="Chronakova A."/>
        </authorList>
    </citation>
    <scope>NUCLEOTIDE SEQUENCE [LARGE SCALE GENOMIC DNA]</scope>
    <source>
        <strain evidence="2 3">BCCO 10_0061</strain>
    </source>
</reference>
<dbReference type="Pfam" id="PF03704">
    <property type="entry name" value="BTAD"/>
    <property type="match status" value="1"/>
</dbReference>
<dbReference type="PANTHER" id="PTHR47691:SF3">
    <property type="entry name" value="HTH-TYPE TRANSCRIPTIONAL REGULATOR RV0890C-RELATED"/>
    <property type="match status" value="1"/>
</dbReference>
<dbReference type="InterPro" id="IPR011990">
    <property type="entry name" value="TPR-like_helical_dom_sf"/>
</dbReference>
<sequence>MTARFTILGQTGIRVGDAIDTQWGSLKLRAMLGALLAQPRVSVPAAELADWVWSDGGDLPLNPVQTLYSYSYRIRRALDSMQDRVELVVANGAYRLDVDRKSVDYFQFRDHLDRARALVRRGDHQQALDVIRGAFGIWRHQRPLEDLRSSRADAWRHRFRLNVLLPAYDLLCGEYLVLGDYAEVLEVLEDLDHHEHPVLLKRRLEALYRLARVEEATELFFSAYKAYKADVNDAAADDLREFHDQLKENGVAGSRPREGTAGVLVPEQLPLDVPMFVGHKEKFAELDAVAANPGVVIIDGVGGVGKTAFAVRWCHTRRQNFPGGVLFADLQGFSDGAIVDASSVVDRFLQGLGVPPDRIANPDHRTAKLQSVLSGRKVAVVLDNARNAAQIHSLLPLFSSCVVIVTSRSRMSGLAARFAPQRISIGPLGLGDASELLADRIGERARGCGALGELTRVCQGLPIVLKVLANHIAQRPAVPLNEFVKHFHERGVLDLDATHGPRAVFMQSLRALEPEARVLFRTIGAHPGPSITVGVAAAMTGLPKRRVHEALDALTEAHLLDQAGELDRFKLHDLLREFSAGLLDDAEQRGAIELRMLDHYLRTAERADQLMLPTMVRVPTPDDEQDAGALEFENVTSARRWCEAEAQNLLALVRLAFHTGYYEHAATIPQLVGQILLRKGNTAEVLNLLHTGLAAAKFLGACAEEETSALLLQIGYTYLLRQEYRRAEHHVHLAHLGFARAEGDQTVAIASCLHTGARILVETGSVIMGIDSHERALLMLRQSDHPAPSMEIGFLYRAGEAYKNAFEYARAATYYHQALALACEIGDETSEATVLHLLGALSFARERTAEAREFAEAALFKHARLHAIGNAGEACALLSEIELEDGRLFDAKQYARQAIRLCGRAGASLHEATALHVLSRILEREAQFDGAVEALERAHVIFADLDRGRAELVAAELRELQVELALPAARSESPVLDLDR</sequence>
<dbReference type="InterPro" id="IPR027417">
    <property type="entry name" value="P-loop_NTPase"/>
</dbReference>
<dbReference type="Gene3D" id="3.40.50.300">
    <property type="entry name" value="P-loop containing nucleotide triphosphate hydrolases"/>
    <property type="match status" value="1"/>
</dbReference>
<dbReference type="Gene3D" id="1.10.10.10">
    <property type="entry name" value="Winged helix-like DNA-binding domain superfamily/Winged helix DNA-binding domain"/>
    <property type="match status" value="1"/>
</dbReference>
<dbReference type="InterPro" id="IPR005158">
    <property type="entry name" value="BTAD"/>
</dbReference>
<accession>A0ABU4UUL0</accession>
<comment type="caution">
    <text evidence="2">The sequence shown here is derived from an EMBL/GenBank/DDBJ whole genome shotgun (WGS) entry which is preliminary data.</text>
</comment>
<dbReference type="SUPFAM" id="SSF48452">
    <property type="entry name" value="TPR-like"/>
    <property type="match status" value="2"/>
</dbReference>
<dbReference type="RefSeq" id="WP_319975420.1">
    <property type="nucleotide sequence ID" value="NZ_JAXAVU010000007.1"/>
</dbReference>
<keyword evidence="3" id="KW-1185">Reference proteome</keyword>